<dbReference type="InterPro" id="IPR029058">
    <property type="entry name" value="AB_hydrolase_fold"/>
</dbReference>
<keyword evidence="3" id="KW-1185">Reference proteome</keyword>
<dbReference type="InterPro" id="IPR013094">
    <property type="entry name" value="AB_hydrolase_3"/>
</dbReference>
<evidence type="ECO:0000259" key="1">
    <source>
        <dbReference type="Pfam" id="PF07859"/>
    </source>
</evidence>
<keyword evidence="2" id="KW-0378">Hydrolase</keyword>
<dbReference type="Pfam" id="PF07859">
    <property type="entry name" value="Abhydrolase_3"/>
    <property type="match status" value="1"/>
</dbReference>
<dbReference type="GeneID" id="9533147"/>
<evidence type="ECO:0000313" key="3">
    <source>
        <dbReference type="Proteomes" id="UP000008698"/>
    </source>
</evidence>
<dbReference type="EMBL" id="DS985216">
    <property type="protein sequence ID" value="EEY17024.1"/>
    <property type="molecule type" value="Genomic_DNA"/>
</dbReference>
<gene>
    <name evidence="2" type="ORF">VDBG_03133</name>
</gene>
<proteinExistence type="predicted"/>
<organism evidence="3">
    <name type="scientific">Verticillium alfalfae (strain VaMs.102 / ATCC MYA-4576 / FGSC 10136)</name>
    <name type="common">Verticillium wilt of alfalfa</name>
    <name type="synonym">Verticillium albo-atrum</name>
    <dbReference type="NCBI Taxonomy" id="526221"/>
    <lineage>
        <taxon>Eukaryota</taxon>
        <taxon>Fungi</taxon>
        <taxon>Dikarya</taxon>
        <taxon>Ascomycota</taxon>
        <taxon>Pezizomycotina</taxon>
        <taxon>Sordariomycetes</taxon>
        <taxon>Hypocreomycetidae</taxon>
        <taxon>Glomerellales</taxon>
        <taxon>Plectosphaerellaceae</taxon>
        <taxon>Verticillium</taxon>
    </lineage>
</organism>
<dbReference type="RefSeq" id="XP_003006994.1">
    <property type="nucleotide sequence ID" value="XM_003006948.1"/>
</dbReference>
<dbReference type="OrthoDB" id="433474at2759"/>
<sequence length="315" mass="34146">MALRSGASFAFNWGNRSAPAPPSPSRTIYLDSTLSEWKGKDAIRVDVYEPSADTQPSKARAAADPVKRVGVINLTAAASYSARAQMMPAGPAPWSSLSTPLSSPLTTGWPPATHFLPLLKILSTLFFRFMHVRENSTSILTVSSFPASQQAAPSHWPRGLSFKTLLAGDLFDASYIHPAIPYDNRDDPRLSPGLMPLEYMERLPPVHLCLCEMDMLLTEGLKFADNLREAGVTVTSRVVLGEKHAWDKPPPFAPKASVSVEYQAAIVAMRHWLSDDGAKLTQAAVGAVNDQTQVADGAPLDTRSRVERGGILVII</sequence>
<dbReference type="KEGG" id="val:VDBG_03133"/>
<dbReference type="AlphaFoldDB" id="C9SD59"/>
<dbReference type="GO" id="GO:0016787">
    <property type="term" value="F:hydrolase activity"/>
    <property type="evidence" value="ECO:0007669"/>
    <property type="project" value="UniProtKB-KW"/>
</dbReference>
<dbReference type="Proteomes" id="UP000008698">
    <property type="component" value="Unassembled WGS sequence"/>
</dbReference>
<protein>
    <submittedName>
        <fullName evidence="2">Alpha/beta hydrolase fold-3 domain-containing protein</fullName>
    </submittedName>
</protein>
<name>C9SD59_VERA1</name>
<feature type="domain" description="Alpha/beta hydrolase fold-3" evidence="1">
    <location>
        <begin position="177"/>
        <end position="246"/>
    </location>
</feature>
<accession>C9SD59</accession>
<evidence type="ECO:0000313" key="2">
    <source>
        <dbReference type="EMBL" id="EEY17024.1"/>
    </source>
</evidence>
<reference evidence="3" key="1">
    <citation type="journal article" date="2011" name="PLoS Pathog.">
        <title>Comparative genomics yields insights into niche adaptation of plant vascular wilt pathogens.</title>
        <authorList>
            <person name="Klosterman S.J."/>
            <person name="Subbarao K.V."/>
            <person name="Kang S."/>
            <person name="Veronese P."/>
            <person name="Gold S.E."/>
            <person name="Thomma B.P.H.J."/>
            <person name="Chen Z."/>
            <person name="Henrissat B."/>
            <person name="Lee Y.-H."/>
            <person name="Park J."/>
            <person name="Garcia-Pedrajas M.D."/>
            <person name="Barbara D.J."/>
            <person name="Anchieta A."/>
            <person name="de Jonge R."/>
            <person name="Santhanam P."/>
            <person name="Maruthachalam K."/>
            <person name="Atallah Z."/>
            <person name="Amyotte S.G."/>
            <person name="Paz Z."/>
            <person name="Inderbitzin P."/>
            <person name="Hayes R.J."/>
            <person name="Heiman D.I."/>
            <person name="Young S."/>
            <person name="Zeng Q."/>
            <person name="Engels R."/>
            <person name="Galagan J."/>
            <person name="Cuomo C.A."/>
            <person name="Dobinson K.F."/>
            <person name="Ma L.-J."/>
        </authorList>
    </citation>
    <scope>NUCLEOTIDE SEQUENCE [LARGE SCALE GENOMIC DNA]</scope>
    <source>
        <strain evidence="3">VaMs.102 / ATCC MYA-4576 / FGSC 10136</strain>
    </source>
</reference>
<dbReference type="HOGENOM" id="CLU_012494_3_2_1"/>
<dbReference type="SUPFAM" id="SSF53474">
    <property type="entry name" value="alpha/beta-Hydrolases"/>
    <property type="match status" value="1"/>
</dbReference>
<dbReference type="eggNOG" id="KOG1515">
    <property type="taxonomic scope" value="Eukaryota"/>
</dbReference>
<dbReference type="Gene3D" id="3.40.50.1820">
    <property type="entry name" value="alpha/beta hydrolase"/>
    <property type="match status" value="1"/>
</dbReference>